<reference evidence="2" key="2">
    <citation type="journal article" date="2009" name="Fungal Genet. Biol.">
        <title>The 2008 update of the Aspergillus nidulans genome annotation: a community effort.</title>
        <authorList>
            <person name="Wortman J.R."/>
            <person name="Gilsenan J.M."/>
            <person name="Joardar V."/>
            <person name="Deegan J."/>
            <person name="Clutterbuck J."/>
            <person name="Andersen M.R."/>
            <person name="Archer D."/>
            <person name="Bencina M."/>
            <person name="Braus G."/>
            <person name="Coutinho P."/>
            <person name="von Dohren H."/>
            <person name="Doonan J."/>
            <person name="Driessen A.J."/>
            <person name="Durek P."/>
            <person name="Espeso E."/>
            <person name="Fekete E."/>
            <person name="Flipphi M."/>
            <person name="Estrada C.G."/>
            <person name="Geysens S."/>
            <person name="Goldman G."/>
            <person name="de Groot P.W."/>
            <person name="Hansen K."/>
            <person name="Harris S.D."/>
            <person name="Heinekamp T."/>
            <person name="Helmstaedt K."/>
            <person name="Henrissat B."/>
            <person name="Hofmann G."/>
            <person name="Homan T."/>
            <person name="Horio T."/>
            <person name="Horiuchi H."/>
            <person name="James S."/>
            <person name="Jones M."/>
            <person name="Karaffa L."/>
            <person name="Karanyi Z."/>
            <person name="Kato M."/>
            <person name="Keller N."/>
            <person name="Kelly D.E."/>
            <person name="Kiel J.A."/>
            <person name="Kim J.M."/>
            <person name="van der Klei I.J."/>
            <person name="Klis F.M."/>
            <person name="Kovalchuk A."/>
            <person name="Krasevec N."/>
            <person name="Kubicek C.P."/>
            <person name="Liu B."/>
            <person name="Maccabe A."/>
            <person name="Meyer V."/>
            <person name="Mirabito P."/>
            <person name="Miskei M."/>
            <person name="Mos M."/>
            <person name="Mullins J."/>
            <person name="Nelson D.R."/>
            <person name="Nielsen J."/>
            <person name="Oakley B.R."/>
            <person name="Osmani S.A."/>
            <person name="Pakula T."/>
            <person name="Paszewski A."/>
            <person name="Paulsen I."/>
            <person name="Pilsyk S."/>
            <person name="Pocsi I."/>
            <person name="Punt P.J."/>
            <person name="Ram A.F."/>
            <person name="Ren Q."/>
            <person name="Robellet X."/>
            <person name="Robson G."/>
            <person name="Seiboth B."/>
            <person name="van Solingen P."/>
            <person name="Specht T."/>
            <person name="Sun J."/>
            <person name="Taheri-Talesh N."/>
            <person name="Takeshita N."/>
            <person name="Ussery D."/>
            <person name="vanKuyk P.A."/>
            <person name="Visser H."/>
            <person name="van de Vondervoort P.J."/>
            <person name="de Vries R.P."/>
            <person name="Walton J."/>
            <person name="Xiang X."/>
            <person name="Xiong Y."/>
            <person name="Zeng A.P."/>
            <person name="Brandt B.W."/>
            <person name="Cornell M.J."/>
            <person name="van den Hondel C.A."/>
            <person name="Visser J."/>
            <person name="Oliver S.G."/>
            <person name="Turner G."/>
        </authorList>
    </citation>
    <scope>GENOME REANNOTATION</scope>
    <source>
        <strain evidence="2">FGSC A4 / ATCC 38163 / CBS 112.46 / NRRL 194 / M139</strain>
    </source>
</reference>
<reference evidence="2" key="1">
    <citation type="journal article" date="2005" name="Nature">
        <title>Sequencing of Aspergillus nidulans and comparative analysis with A. fumigatus and A. oryzae.</title>
        <authorList>
            <person name="Galagan J.E."/>
            <person name="Calvo S.E."/>
            <person name="Cuomo C."/>
            <person name="Ma L.J."/>
            <person name="Wortman J.R."/>
            <person name="Batzoglou S."/>
            <person name="Lee S.I."/>
            <person name="Basturkmen M."/>
            <person name="Spevak C.C."/>
            <person name="Clutterbuck J."/>
            <person name="Kapitonov V."/>
            <person name="Jurka J."/>
            <person name="Scazzocchio C."/>
            <person name="Farman M."/>
            <person name="Butler J."/>
            <person name="Purcell S."/>
            <person name="Harris S."/>
            <person name="Braus G.H."/>
            <person name="Draht O."/>
            <person name="Busch S."/>
            <person name="D'Enfert C."/>
            <person name="Bouchier C."/>
            <person name="Goldman G.H."/>
            <person name="Bell-Pedersen D."/>
            <person name="Griffiths-Jones S."/>
            <person name="Doonan J.H."/>
            <person name="Yu J."/>
            <person name="Vienken K."/>
            <person name="Pain A."/>
            <person name="Freitag M."/>
            <person name="Selker E.U."/>
            <person name="Archer D.B."/>
            <person name="Penalva M.A."/>
            <person name="Oakley B.R."/>
            <person name="Momany M."/>
            <person name="Tanaka T."/>
            <person name="Kumagai T."/>
            <person name="Asai K."/>
            <person name="Machida M."/>
            <person name="Nierman W.C."/>
            <person name="Denning D.W."/>
            <person name="Caddick M."/>
            <person name="Hynes M."/>
            <person name="Paoletti M."/>
            <person name="Fischer R."/>
            <person name="Miller B."/>
            <person name="Dyer P."/>
            <person name="Sachs M.S."/>
            <person name="Osmani S.A."/>
            <person name="Birren B.W."/>
        </authorList>
    </citation>
    <scope>NUCLEOTIDE SEQUENCE [LARGE SCALE GENOMIC DNA]</scope>
    <source>
        <strain evidence="2">FGSC A4 / ATCC 38163 / CBS 112.46 / NRRL 194 / M139</strain>
    </source>
</reference>
<dbReference type="Proteomes" id="UP000000560">
    <property type="component" value="Chromosome III"/>
</dbReference>
<evidence type="ECO:0000313" key="1">
    <source>
        <dbReference type="EMBL" id="CBF77371.1"/>
    </source>
</evidence>
<dbReference type="GeneID" id="2872306"/>
<name>Q5B4M4_EMENI</name>
<dbReference type="KEGG" id="ani:ANIA_04506"/>
<dbReference type="OrthoDB" id="4469984at2759"/>
<sequence>MCTNSYFQTDKEALEGIVDSFEAAGELLLVAVEGAIIEPFGIEFARCCGEAPAPQTYTRTLTKALQHSDDPKCLCHPRPKKPFPKLELVIRGSKPEESRRLDQVGAQLDVVFDLIGNGLTLRETIGDPTVAKASYSIAFLLKSKMIDFVNLQGLSDDSLLLSFRMQPSFCTATGKGRMTYKEKYQGFSPNRLESRLYNDFYSCNWFEQHLELLLPAERIMGWKTVALVLKTFQRITPENWCHMVKLRNRPGVAGLNWMAIEDKVMPRKIQAPVVLFPSEEEKKMHYLIEKKKAAAKRAMQKQGLLCNY</sequence>
<accession>Q5B4M4</accession>
<keyword evidence="2" id="KW-1185">Reference proteome</keyword>
<dbReference type="RefSeq" id="XP_662110.1">
    <property type="nucleotide sequence ID" value="XM_657018.1"/>
</dbReference>
<dbReference type="eggNOG" id="ENOG502T6H4">
    <property type="taxonomic scope" value="Eukaryota"/>
</dbReference>
<gene>
    <name evidence="1" type="ORF">ANIA_04506</name>
</gene>
<dbReference type="InParanoid" id="Q5B4M4"/>
<organism evidence="1 2">
    <name type="scientific">Emericella nidulans (strain FGSC A4 / ATCC 38163 / CBS 112.46 / NRRL 194 / M139)</name>
    <name type="common">Aspergillus nidulans</name>
    <dbReference type="NCBI Taxonomy" id="227321"/>
    <lineage>
        <taxon>Eukaryota</taxon>
        <taxon>Fungi</taxon>
        <taxon>Dikarya</taxon>
        <taxon>Ascomycota</taxon>
        <taxon>Pezizomycotina</taxon>
        <taxon>Eurotiomycetes</taxon>
        <taxon>Eurotiomycetidae</taxon>
        <taxon>Eurotiales</taxon>
        <taxon>Aspergillaceae</taxon>
        <taxon>Aspergillus</taxon>
        <taxon>Aspergillus subgen. Nidulantes</taxon>
    </lineage>
</organism>
<dbReference type="AlphaFoldDB" id="Q5B4M4"/>
<dbReference type="STRING" id="227321.Q5B4M4"/>
<evidence type="ECO:0000313" key="2">
    <source>
        <dbReference type="Proteomes" id="UP000000560"/>
    </source>
</evidence>
<accession>C8V8C7</accession>
<protein>
    <submittedName>
        <fullName evidence="1">Uncharacterized protein</fullName>
    </submittedName>
</protein>
<dbReference type="EMBL" id="BN001303">
    <property type="protein sequence ID" value="CBF77371.1"/>
    <property type="molecule type" value="Genomic_DNA"/>
</dbReference>
<dbReference type="HOGENOM" id="CLU_903236_0_0_1"/>
<proteinExistence type="predicted"/>
<dbReference type="OMA" id="INPTIWH"/>